<dbReference type="AlphaFoldDB" id="A0A1N7P0V2"/>
<organism evidence="8 9">
    <name type="scientific">Alicyclobacillus vulcanalis</name>
    <dbReference type="NCBI Taxonomy" id="252246"/>
    <lineage>
        <taxon>Bacteria</taxon>
        <taxon>Bacillati</taxon>
        <taxon>Bacillota</taxon>
        <taxon>Bacilli</taxon>
        <taxon>Bacillales</taxon>
        <taxon>Alicyclobacillaceae</taxon>
        <taxon>Alicyclobacillus</taxon>
    </lineage>
</organism>
<evidence type="ECO:0000313" key="8">
    <source>
        <dbReference type="EMBL" id="SIT04203.1"/>
    </source>
</evidence>
<dbReference type="GO" id="GO:0005886">
    <property type="term" value="C:plasma membrane"/>
    <property type="evidence" value="ECO:0007669"/>
    <property type="project" value="UniProtKB-SubCell"/>
</dbReference>
<gene>
    <name evidence="8" type="ORF">SAMN05421799_110138</name>
</gene>
<keyword evidence="5 6" id="KW-0472">Membrane</keyword>
<evidence type="ECO:0000256" key="5">
    <source>
        <dbReference type="ARBA" id="ARBA00023136"/>
    </source>
</evidence>
<feature type="domain" description="ABC3 transporter permease C-terminal" evidence="7">
    <location>
        <begin position="294"/>
        <end position="365"/>
    </location>
</feature>
<evidence type="ECO:0000259" key="7">
    <source>
        <dbReference type="Pfam" id="PF02687"/>
    </source>
</evidence>
<dbReference type="Pfam" id="PF02687">
    <property type="entry name" value="FtsX"/>
    <property type="match status" value="1"/>
</dbReference>
<accession>A0A1N7P0V2</accession>
<comment type="subcellular location">
    <subcellularLocation>
        <location evidence="1">Cell membrane</location>
        <topology evidence="1">Multi-pass membrane protein</topology>
    </subcellularLocation>
</comment>
<evidence type="ECO:0000256" key="1">
    <source>
        <dbReference type="ARBA" id="ARBA00004651"/>
    </source>
</evidence>
<name>A0A1N7P0V2_9BACL</name>
<evidence type="ECO:0000313" key="9">
    <source>
        <dbReference type="Proteomes" id="UP000186156"/>
    </source>
</evidence>
<dbReference type="RefSeq" id="WP_076348379.1">
    <property type="nucleotide sequence ID" value="NZ_FTOO01000010.1"/>
</dbReference>
<sequence>MRNDATPLREVARMLRRKTRVQFRIAAATLFVALLVLSTLGLYTLRMAFDVKRQFLSNPTVHIVLVDTQTSEHQTLPRHVQFRDREQIERILARSLPSAHARVWNLYQVNFGILDSTGHTNWVESVDPGGALLLGLTTMRNDTGYVVSPTARPLVLQVPVIRVTEGGYESDRRVNLTLPNTAQITQEAPLLSLKPDVTAASALGRPLFVSFDTYRRILETAYQRPYSVLVRAFTQGQDLGIQPVESVVVEVPHVADVDRVARALADHGYDTEYTFRAFQQLSSTLQTSGWMALVFTVLVAAGTYAGVWLFFRNDLRRARKDMGILRHFGYTPSDVGWVYRCKFRTLFFTGALSACLYTLVAGGSVPSRGVNSPFVCTV</sequence>
<dbReference type="STRING" id="252246.SAMN05421799_110138"/>
<evidence type="ECO:0000256" key="4">
    <source>
        <dbReference type="ARBA" id="ARBA00022989"/>
    </source>
</evidence>
<evidence type="ECO:0000256" key="6">
    <source>
        <dbReference type="SAM" id="Phobius"/>
    </source>
</evidence>
<dbReference type="InterPro" id="IPR003838">
    <property type="entry name" value="ABC3_permease_C"/>
</dbReference>
<keyword evidence="4 6" id="KW-1133">Transmembrane helix</keyword>
<proteinExistence type="predicted"/>
<feature type="transmembrane region" description="Helical" evidence="6">
    <location>
        <begin position="290"/>
        <end position="311"/>
    </location>
</feature>
<feature type="transmembrane region" description="Helical" evidence="6">
    <location>
        <begin position="21"/>
        <end position="45"/>
    </location>
</feature>
<dbReference type="EMBL" id="FTOO01000010">
    <property type="protein sequence ID" value="SIT04203.1"/>
    <property type="molecule type" value="Genomic_DNA"/>
</dbReference>
<feature type="transmembrane region" description="Helical" evidence="6">
    <location>
        <begin position="346"/>
        <end position="365"/>
    </location>
</feature>
<keyword evidence="9" id="KW-1185">Reference proteome</keyword>
<keyword evidence="3 6" id="KW-0812">Transmembrane</keyword>
<protein>
    <recommendedName>
        <fullName evidence="7">ABC3 transporter permease C-terminal domain-containing protein</fullName>
    </recommendedName>
</protein>
<dbReference type="OrthoDB" id="2110056at2"/>
<dbReference type="Proteomes" id="UP000186156">
    <property type="component" value="Unassembled WGS sequence"/>
</dbReference>
<evidence type="ECO:0000256" key="3">
    <source>
        <dbReference type="ARBA" id="ARBA00022692"/>
    </source>
</evidence>
<reference evidence="9" key="1">
    <citation type="submission" date="2017-01" db="EMBL/GenBank/DDBJ databases">
        <authorList>
            <person name="Varghese N."/>
            <person name="Submissions S."/>
        </authorList>
    </citation>
    <scope>NUCLEOTIDE SEQUENCE [LARGE SCALE GENOMIC DNA]</scope>
    <source>
        <strain evidence="9">DSM 16176</strain>
    </source>
</reference>
<evidence type="ECO:0000256" key="2">
    <source>
        <dbReference type="ARBA" id="ARBA00022475"/>
    </source>
</evidence>
<keyword evidence="2" id="KW-1003">Cell membrane</keyword>